<reference evidence="2 3" key="1">
    <citation type="submission" date="2024-11" db="EMBL/GenBank/DDBJ databases">
        <title>Adaptive evolution of stress response genes in parasites aligns with host niche diversity.</title>
        <authorList>
            <person name="Hahn C."/>
            <person name="Resl P."/>
        </authorList>
    </citation>
    <scope>NUCLEOTIDE SEQUENCE [LARGE SCALE GENOMIC DNA]</scope>
    <source>
        <strain evidence="2">EGGRZ-B1_66</strain>
        <tissue evidence="2">Body</tissue>
    </source>
</reference>
<dbReference type="InterPro" id="IPR056574">
    <property type="entry name" value="Death_MADD"/>
</dbReference>
<protein>
    <recommendedName>
        <fullName evidence="1">MAP kinase-activating death domain-containing protein</fullName>
    </recommendedName>
</protein>
<name>A0ABD2PRZ6_9PLAT</name>
<dbReference type="Proteomes" id="UP001626550">
    <property type="component" value="Unassembled WGS sequence"/>
</dbReference>
<dbReference type="AlphaFoldDB" id="A0ABD2PRZ6"/>
<evidence type="ECO:0000259" key="1">
    <source>
        <dbReference type="Pfam" id="PF23629"/>
    </source>
</evidence>
<feature type="domain" description="MAP kinase-activating death" evidence="1">
    <location>
        <begin position="1"/>
        <end position="74"/>
    </location>
</feature>
<evidence type="ECO:0000313" key="2">
    <source>
        <dbReference type="EMBL" id="KAL3309970.1"/>
    </source>
</evidence>
<dbReference type="PANTHER" id="PTHR13008">
    <property type="entry name" value="MAP-KINASE ACTIVATING DEATH DOMAIN PROTEIN MADD /DENN/AEX-3 C.ELEGANS"/>
    <property type="match status" value="1"/>
</dbReference>
<accession>A0ABD2PRZ6</accession>
<dbReference type="InterPro" id="IPR039980">
    <property type="entry name" value="MADD"/>
</dbReference>
<dbReference type="Pfam" id="PF23629">
    <property type="entry name" value="Death_MADD"/>
    <property type="match status" value="1"/>
</dbReference>
<dbReference type="PANTHER" id="PTHR13008:SF7">
    <property type="entry name" value="MAP KINASE-ACTIVATING DEATH DOMAIN PROTEIN"/>
    <property type="match status" value="1"/>
</dbReference>
<sequence length="133" mass="15822">MDLEPKQLLERYLGHAHLERKRLELEEDRILNCLMHNMVAFMVMTGVPKDRIRKKLRRLVAKSHIGLHYSQEINLLLDSLDYLDGNDIDLKMVPSRTKMRQQYKVHRGIDKNGQVLFLEVCYLQVVLFRFKCV</sequence>
<keyword evidence="3" id="KW-1185">Reference proteome</keyword>
<evidence type="ECO:0000313" key="3">
    <source>
        <dbReference type="Proteomes" id="UP001626550"/>
    </source>
</evidence>
<proteinExistence type="predicted"/>
<organism evidence="2 3">
    <name type="scientific">Cichlidogyrus casuarinus</name>
    <dbReference type="NCBI Taxonomy" id="1844966"/>
    <lineage>
        <taxon>Eukaryota</taxon>
        <taxon>Metazoa</taxon>
        <taxon>Spiralia</taxon>
        <taxon>Lophotrochozoa</taxon>
        <taxon>Platyhelminthes</taxon>
        <taxon>Monogenea</taxon>
        <taxon>Monopisthocotylea</taxon>
        <taxon>Dactylogyridea</taxon>
        <taxon>Ancyrocephalidae</taxon>
        <taxon>Cichlidogyrus</taxon>
    </lineage>
</organism>
<comment type="caution">
    <text evidence="2">The sequence shown here is derived from an EMBL/GenBank/DDBJ whole genome shotgun (WGS) entry which is preliminary data.</text>
</comment>
<gene>
    <name evidence="2" type="ORF">Ciccas_011476</name>
</gene>
<dbReference type="EMBL" id="JBJKFK010003374">
    <property type="protein sequence ID" value="KAL3309970.1"/>
    <property type="molecule type" value="Genomic_DNA"/>
</dbReference>